<accession>A0A0H3GGI9</accession>
<evidence type="ECO:0000256" key="2">
    <source>
        <dbReference type="ARBA" id="ARBA00007776"/>
    </source>
</evidence>
<evidence type="ECO:0000256" key="7">
    <source>
        <dbReference type="ARBA" id="ARBA00023136"/>
    </source>
</evidence>
<comment type="similarity">
    <text evidence="2">Belongs to the MreD family.</text>
</comment>
<feature type="transmembrane region" description="Helical" evidence="8">
    <location>
        <begin position="6"/>
        <end position="25"/>
    </location>
</feature>
<keyword evidence="4 8" id="KW-0812">Transmembrane</keyword>
<evidence type="ECO:0000256" key="4">
    <source>
        <dbReference type="ARBA" id="ARBA00022692"/>
    </source>
</evidence>
<reference evidence="10" key="1">
    <citation type="submission" date="2010-04" db="EMBL/GenBank/DDBJ databases">
        <title>The genome sequence of Listeria monocytogenes strain 10403S.</title>
        <authorList>
            <consortium name="The Broad Institute Genome Sequencing Platform"/>
            <consortium name="The Broad Institute Genome Sequencing Center for Infectious Disease."/>
            <person name="Borowsky M."/>
            <person name="Borodovsky M."/>
            <person name="Young S.K."/>
            <person name="Zeng Q."/>
            <person name="Koehrsen M."/>
            <person name="Fitzgerald M."/>
            <person name="Wiedmann M."/>
            <person name="Swaminathan B."/>
            <person name="Lauer P."/>
            <person name="Portnoy D."/>
            <person name="Cossart P."/>
            <person name="Buchrieser C."/>
            <person name="Higgins D."/>
            <person name="Abouelleil A."/>
            <person name="Alvarado L."/>
            <person name="Arachchi H.M."/>
            <person name="Berlin A."/>
            <person name="Borenstein D."/>
            <person name="Brown A."/>
            <person name="Chapman S.B."/>
            <person name="Chen Z."/>
            <person name="Dunbar C.D."/>
            <person name="Engels R."/>
            <person name="Freedman E."/>
            <person name="Gearin G."/>
            <person name="Gellesch M."/>
            <person name="Goldberg J."/>
            <person name="Griggs A."/>
            <person name="Gujja S."/>
            <person name="Heilman E."/>
            <person name="Heiman D."/>
            <person name="Howarth C."/>
            <person name="Jen D."/>
            <person name="Larson L."/>
            <person name="Lui A."/>
            <person name="MacDonald J."/>
            <person name="Mehta T."/>
            <person name="Montmayeur A."/>
            <person name="Neiman D."/>
            <person name="Park D."/>
            <person name="Pearson M."/>
            <person name="Priest M."/>
            <person name="Richards J."/>
            <person name="Roberts A."/>
            <person name="Saif S."/>
            <person name="Shea T."/>
            <person name="Shenoy N."/>
            <person name="Sisk P."/>
            <person name="Stolte C."/>
            <person name="Sykes S."/>
            <person name="Walk T."/>
            <person name="White J."/>
            <person name="Yandava C."/>
            <person name="Haas B."/>
            <person name="Nusbaum C."/>
            <person name="Birren B."/>
        </authorList>
    </citation>
    <scope>NUCLEOTIDE SEQUENCE [LARGE SCALE GENOMIC DNA]</scope>
    <source>
        <strain evidence="10">10403S</strain>
    </source>
</reference>
<dbReference type="Pfam" id="PF04093">
    <property type="entry name" value="MreD"/>
    <property type="match status" value="1"/>
</dbReference>
<organism evidence="9 10">
    <name type="scientific">Listeria monocytogenes serotype 1/2a (strain 10403S)</name>
    <dbReference type="NCBI Taxonomy" id="393133"/>
    <lineage>
        <taxon>Bacteria</taxon>
        <taxon>Bacillati</taxon>
        <taxon>Bacillota</taxon>
        <taxon>Bacilli</taxon>
        <taxon>Bacillales</taxon>
        <taxon>Listeriaceae</taxon>
        <taxon>Listeria</taxon>
    </lineage>
</organism>
<dbReference type="GO" id="GO:0005886">
    <property type="term" value="C:plasma membrane"/>
    <property type="evidence" value="ECO:0007669"/>
    <property type="project" value="UniProtKB-SubCell"/>
</dbReference>
<sequence>MNVKKNIALPAIMVGTFILEGVFSLQFANGLFNDRHLFIPHFLLIMLTIMTCFYKRNTTLAYAFILGLLFDIYYTGVMGIYFAIFPFTVYITDKFMKVLQNNILLVGLIAIFNIILTESLVYAFYYLIGTTTMSIPVFIDQRLWTTILINLAFFLVVFFPFRLFLDRLVKSE</sequence>
<keyword evidence="7 8" id="KW-0472">Membrane</keyword>
<feature type="transmembrane region" description="Helical" evidence="8">
    <location>
        <begin position="143"/>
        <end position="165"/>
    </location>
</feature>
<proteinExistence type="inferred from homology"/>
<comment type="subcellular location">
    <subcellularLocation>
        <location evidence="1">Cell membrane</location>
        <topology evidence="1">Multi-pass membrane protein</topology>
    </subcellularLocation>
</comment>
<dbReference type="HOGENOM" id="CLU_121959_1_1_9"/>
<feature type="transmembrane region" description="Helical" evidence="8">
    <location>
        <begin position="103"/>
        <end position="128"/>
    </location>
</feature>
<keyword evidence="6 8" id="KW-1133">Transmembrane helix</keyword>
<dbReference type="InterPro" id="IPR007227">
    <property type="entry name" value="Cell_shape_determining_MreD"/>
</dbReference>
<name>A0A0H3GGI9_LISM4</name>
<dbReference type="EMBL" id="CP002002">
    <property type="protein sequence ID" value="AEO06531.1"/>
    <property type="molecule type" value="Genomic_DNA"/>
</dbReference>
<dbReference type="NCBIfam" id="TIGR03426">
    <property type="entry name" value="shape_MreD"/>
    <property type="match status" value="1"/>
</dbReference>
<keyword evidence="5" id="KW-0133">Cell shape</keyword>
<feature type="transmembrane region" description="Helical" evidence="8">
    <location>
        <begin position="62"/>
        <end position="91"/>
    </location>
</feature>
<evidence type="ECO:0000256" key="6">
    <source>
        <dbReference type="ARBA" id="ARBA00022989"/>
    </source>
</evidence>
<evidence type="ECO:0000256" key="8">
    <source>
        <dbReference type="SAM" id="Phobius"/>
    </source>
</evidence>
<protein>
    <submittedName>
        <fullName evidence="9">Rod shape-determining protein MreD</fullName>
    </submittedName>
</protein>
<dbReference type="Proteomes" id="UP000001288">
    <property type="component" value="Chromosome"/>
</dbReference>
<evidence type="ECO:0000313" key="10">
    <source>
        <dbReference type="Proteomes" id="UP000001288"/>
    </source>
</evidence>
<dbReference type="GO" id="GO:0008360">
    <property type="term" value="P:regulation of cell shape"/>
    <property type="evidence" value="ECO:0007669"/>
    <property type="project" value="UniProtKB-KW"/>
</dbReference>
<evidence type="ECO:0000313" key="9">
    <source>
        <dbReference type="EMBL" id="AEO06531.1"/>
    </source>
</evidence>
<keyword evidence="3" id="KW-1003">Cell membrane</keyword>
<dbReference type="AlphaFoldDB" id="A0A0H3GGI9"/>
<evidence type="ECO:0000256" key="1">
    <source>
        <dbReference type="ARBA" id="ARBA00004651"/>
    </source>
</evidence>
<evidence type="ECO:0000256" key="5">
    <source>
        <dbReference type="ARBA" id="ARBA00022960"/>
    </source>
</evidence>
<feature type="transmembrane region" description="Helical" evidence="8">
    <location>
        <begin position="37"/>
        <end position="56"/>
    </location>
</feature>
<gene>
    <name evidence="9" type="ordered locus">LMRG_01424</name>
</gene>
<dbReference type="RefSeq" id="WP_003723228.1">
    <property type="nucleotide sequence ID" value="NC_017544.1"/>
</dbReference>
<dbReference type="KEGG" id="lmt:LMRG_01424"/>
<evidence type="ECO:0000256" key="3">
    <source>
        <dbReference type="ARBA" id="ARBA00022475"/>
    </source>
</evidence>